<organism evidence="2 3">
    <name type="scientific">Ancylobacter defluvii</name>
    <dbReference type="NCBI Taxonomy" id="1282440"/>
    <lineage>
        <taxon>Bacteria</taxon>
        <taxon>Pseudomonadati</taxon>
        <taxon>Pseudomonadota</taxon>
        <taxon>Alphaproteobacteria</taxon>
        <taxon>Hyphomicrobiales</taxon>
        <taxon>Xanthobacteraceae</taxon>
        <taxon>Ancylobacter</taxon>
    </lineage>
</organism>
<gene>
    <name evidence="2" type="ORF">GCM10017653_47840</name>
</gene>
<dbReference type="Proteomes" id="UP001143330">
    <property type="component" value="Unassembled WGS sequence"/>
</dbReference>
<keyword evidence="3" id="KW-1185">Reference proteome</keyword>
<proteinExistence type="predicted"/>
<protein>
    <submittedName>
        <fullName evidence="2">Uncharacterized protein</fullName>
    </submittedName>
</protein>
<evidence type="ECO:0000256" key="1">
    <source>
        <dbReference type="SAM" id="MobiDB-lite"/>
    </source>
</evidence>
<reference evidence="2" key="1">
    <citation type="journal article" date="2014" name="Int. J. Syst. Evol. Microbiol.">
        <title>Complete genome sequence of Corynebacterium casei LMG S-19264T (=DSM 44701T), isolated from a smear-ripened cheese.</title>
        <authorList>
            <consortium name="US DOE Joint Genome Institute (JGI-PGF)"/>
            <person name="Walter F."/>
            <person name="Albersmeier A."/>
            <person name="Kalinowski J."/>
            <person name="Ruckert C."/>
        </authorList>
    </citation>
    <scope>NUCLEOTIDE SEQUENCE</scope>
    <source>
        <strain evidence="2">VKM B-2789</strain>
    </source>
</reference>
<dbReference type="EMBL" id="BSFM01000021">
    <property type="protein sequence ID" value="GLK86714.1"/>
    <property type="molecule type" value="Genomic_DNA"/>
</dbReference>
<evidence type="ECO:0000313" key="2">
    <source>
        <dbReference type="EMBL" id="GLK86714.1"/>
    </source>
</evidence>
<sequence>MTHLQPTLHFVAFRGDEFWSAVRIWGRPDFIHRRWDQRAKREIAPGDTIIFATGSEADPPSGYNGNDLDEPSP</sequence>
<reference evidence="2" key="2">
    <citation type="submission" date="2023-01" db="EMBL/GenBank/DDBJ databases">
        <authorList>
            <person name="Sun Q."/>
            <person name="Evtushenko L."/>
        </authorList>
    </citation>
    <scope>NUCLEOTIDE SEQUENCE</scope>
    <source>
        <strain evidence="2">VKM B-2789</strain>
    </source>
</reference>
<evidence type="ECO:0000313" key="3">
    <source>
        <dbReference type="Proteomes" id="UP001143330"/>
    </source>
</evidence>
<feature type="region of interest" description="Disordered" evidence="1">
    <location>
        <begin position="50"/>
        <end position="73"/>
    </location>
</feature>
<comment type="caution">
    <text evidence="2">The sequence shown here is derived from an EMBL/GenBank/DDBJ whole genome shotgun (WGS) entry which is preliminary data.</text>
</comment>
<name>A0A9W6K2B2_9HYPH</name>
<dbReference type="RefSeq" id="WP_213363746.1">
    <property type="nucleotide sequence ID" value="NZ_BSFM01000021.1"/>
</dbReference>
<dbReference type="AlphaFoldDB" id="A0A9W6K2B2"/>
<accession>A0A9W6K2B2</accession>